<evidence type="ECO:0000256" key="6">
    <source>
        <dbReference type="ARBA" id="ARBA00023136"/>
    </source>
</evidence>
<evidence type="ECO:0000256" key="4">
    <source>
        <dbReference type="ARBA" id="ARBA00022746"/>
    </source>
</evidence>
<evidence type="ECO:0000259" key="9">
    <source>
        <dbReference type="Pfam" id="PF18916"/>
    </source>
</evidence>
<dbReference type="EMBL" id="JAKJHZ010000005">
    <property type="protein sequence ID" value="MCF6377394.1"/>
    <property type="molecule type" value="Genomic_DNA"/>
</dbReference>
<proteinExistence type="predicted"/>
<name>A0ABS9HA71_9ACTN</name>
<accession>A0ABS9HA71</accession>
<gene>
    <name evidence="10" type="ORF">L2K70_07240</name>
</gene>
<comment type="caution">
    <text evidence="10">The sequence shown here is derived from an EMBL/GenBank/DDBJ whole genome shotgun (WGS) entry which is preliminary data.</text>
</comment>
<evidence type="ECO:0000256" key="7">
    <source>
        <dbReference type="ARBA" id="ARBA00023235"/>
    </source>
</evidence>
<evidence type="ECO:0000313" key="10">
    <source>
        <dbReference type="EMBL" id="MCF6377394.1"/>
    </source>
</evidence>
<keyword evidence="4" id="KW-0125">Carotenoid biosynthesis</keyword>
<evidence type="ECO:0000256" key="3">
    <source>
        <dbReference type="ARBA" id="ARBA00022692"/>
    </source>
</evidence>
<comment type="pathway">
    <text evidence="2">Carotenoid biosynthesis.</text>
</comment>
<sequence length="114" mass="12669">MTYTALACLGVVVTLVLDRWVARTRLTSTRDWWSAYAIIVFFQLLTNGWLTGRGIVRYDPDTILGSGRVAFLGDGRIVFAPVEDLLFGFGLVLLSCVAWTWLGRRSEQRSGAPA</sequence>
<evidence type="ECO:0000256" key="8">
    <source>
        <dbReference type="SAM" id="Phobius"/>
    </source>
</evidence>
<organism evidence="10 11">
    <name type="scientific">Nocardioides potassii</name>
    <dbReference type="NCBI Taxonomy" id="2911371"/>
    <lineage>
        <taxon>Bacteria</taxon>
        <taxon>Bacillati</taxon>
        <taxon>Actinomycetota</taxon>
        <taxon>Actinomycetes</taxon>
        <taxon>Propionibacteriales</taxon>
        <taxon>Nocardioidaceae</taxon>
        <taxon>Nocardioides</taxon>
    </lineage>
</organism>
<keyword evidence="6 8" id="KW-0472">Membrane</keyword>
<dbReference type="InterPro" id="IPR017825">
    <property type="entry name" value="Lycopene_cyclase_dom"/>
</dbReference>
<dbReference type="Pfam" id="PF18916">
    <property type="entry name" value="Lycopene_cyc"/>
    <property type="match status" value="1"/>
</dbReference>
<evidence type="ECO:0000256" key="1">
    <source>
        <dbReference type="ARBA" id="ARBA00004141"/>
    </source>
</evidence>
<evidence type="ECO:0000256" key="2">
    <source>
        <dbReference type="ARBA" id="ARBA00004829"/>
    </source>
</evidence>
<reference evidence="10 11" key="1">
    <citation type="submission" date="2022-01" db="EMBL/GenBank/DDBJ databases">
        <title>Nocardioides sp. nov., an actinomycete isolated from mining soil.</title>
        <authorList>
            <person name="Liu L."/>
        </authorList>
    </citation>
    <scope>NUCLEOTIDE SEQUENCE [LARGE SCALE GENOMIC DNA]</scope>
    <source>
        <strain evidence="10 11">KLBMP 9356</strain>
    </source>
</reference>
<comment type="subcellular location">
    <subcellularLocation>
        <location evidence="1">Membrane</location>
        <topology evidence="1">Multi-pass membrane protein</topology>
    </subcellularLocation>
</comment>
<feature type="transmembrane region" description="Helical" evidence="8">
    <location>
        <begin position="85"/>
        <end position="102"/>
    </location>
</feature>
<feature type="transmembrane region" description="Helical" evidence="8">
    <location>
        <begin position="33"/>
        <end position="50"/>
    </location>
</feature>
<keyword evidence="5 8" id="KW-1133">Transmembrane helix</keyword>
<keyword evidence="7" id="KW-0413">Isomerase</keyword>
<dbReference type="Proteomes" id="UP001201161">
    <property type="component" value="Unassembled WGS sequence"/>
</dbReference>
<keyword evidence="11" id="KW-1185">Reference proteome</keyword>
<dbReference type="RefSeq" id="WP_236400811.1">
    <property type="nucleotide sequence ID" value="NZ_JAKJHZ010000005.1"/>
</dbReference>
<evidence type="ECO:0000313" key="11">
    <source>
        <dbReference type="Proteomes" id="UP001201161"/>
    </source>
</evidence>
<feature type="domain" description="Lycopene cyclase" evidence="9">
    <location>
        <begin position="2"/>
        <end position="98"/>
    </location>
</feature>
<evidence type="ECO:0000256" key="5">
    <source>
        <dbReference type="ARBA" id="ARBA00022989"/>
    </source>
</evidence>
<keyword evidence="3 8" id="KW-0812">Transmembrane</keyword>
<protein>
    <submittedName>
        <fullName evidence="10">Lycopene cyclase domain-containing protein</fullName>
    </submittedName>
</protein>